<dbReference type="Gene3D" id="2.30.42.10">
    <property type="match status" value="1"/>
</dbReference>
<dbReference type="AlphaFoldDB" id="A0A448ZLY5"/>
<organism evidence="3 4">
    <name type="scientific">Pseudo-nitzschia multistriata</name>
    <dbReference type="NCBI Taxonomy" id="183589"/>
    <lineage>
        <taxon>Eukaryota</taxon>
        <taxon>Sar</taxon>
        <taxon>Stramenopiles</taxon>
        <taxon>Ochrophyta</taxon>
        <taxon>Bacillariophyta</taxon>
        <taxon>Bacillariophyceae</taxon>
        <taxon>Bacillariophycidae</taxon>
        <taxon>Bacillariales</taxon>
        <taxon>Bacillariaceae</taxon>
        <taxon>Pseudo-nitzschia</taxon>
    </lineage>
</organism>
<dbReference type="Proteomes" id="UP000291116">
    <property type="component" value="Unassembled WGS sequence"/>
</dbReference>
<accession>A0A448ZLY5</accession>
<feature type="region of interest" description="Disordered" evidence="1">
    <location>
        <begin position="1"/>
        <end position="173"/>
    </location>
</feature>
<feature type="compositionally biased region" description="Polar residues" evidence="1">
    <location>
        <begin position="1"/>
        <end position="20"/>
    </location>
</feature>
<dbReference type="InterPro" id="IPR001478">
    <property type="entry name" value="PDZ"/>
</dbReference>
<protein>
    <recommendedName>
        <fullName evidence="2">PDZ domain-containing protein</fullName>
    </recommendedName>
</protein>
<evidence type="ECO:0000313" key="3">
    <source>
        <dbReference type="EMBL" id="VEU43013.1"/>
    </source>
</evidence>
<dbReference type="InterPro" id="IPR036034">
    <property type="entry name" value="PDZ_sf"/>
</dbReference>
<dbReference type="SMART" id="SM00228">
    <property type="entry name" value="PDZ"/>
    <property type="match status" value="1"/>
</dbReference>
<reference evidence="3 4" key="1">
    <citation type="submission" date="2019-01" db="EMBL/GenBank/DDBJ databases">
        <authorList>
            <person name="Ferrante I. M."/>
        </authorList>
    </citation>
    <scope>NUCLEOTIDE SEQUENCE [LARGE SCALE GENOMIC DNA]</scope>
    <source>
        <strain evidence="3 4">B856</strain>
    </source>
</reference>
<dbReference type="SUPFAM" id="SSF50156">
    <property type="entry name" value="PDZ domain-like"/>
    <property type="match status" value="1"/>
</dbReference>
<name>A0A448ZLY5_9STRA</name>
<evidence type="ECO:0000313" key="4">
    <source>
        <dbReference type="Proteomes" id="UP000291116"/>
    </source>
</evidence>
<dbReference type="CDD" id="cd00136">
    <property type="entry name" value="PDZ_canonical"/>
    <property type="match status" value="1"/>
</dbReference>
<evidence type="ECO:0000256" key="1">
    <source>
        <dbReference type="SAM" id="MobiDB-lite"/>
    </source>
</evidence>
<dbReference type="EMBL" id="CAACVS010000506">
    <property type="protein sequence ID" value="VEU43013.1"/>
    <property type="molecule type" value="Genomic_DNA"/>
</dbReference>
<feature type="compositionally biased region" description="Polar residues" evidence="1">
    <location>
        <begin position="342"/>
        <end position="370"/>
    </location>
</feature>
<dbReference type="Pfam" id="PF00595">
    <property type="entry name" value="PDZ"/>
    <property type="match status" value="1"/>
</dbReference>
<feature type="compositionally biased region" description="Polar residues" evidence="1">
    <location>
        <begin position="28"/>
        <end position="44"/>
    </location>
</feature>
<dbReference type="OrthoDB" id="48991at2759"/>
<feature type="compositionally biased region" description="Basic residues" evidence="1">
    <location>
        <begin position="291"/>
        <end position="308"/>
    </location>
</feature>
<feature type="compositionally biased region" description="Polar residues" evidence="1">
    <location>
        <begin position="147"/>
        <end position="156"/>
    </location>
</feature>
<feature type="region of interest" description="Disordered" evidence="1">
    <location>
        <begin position="700"/>
        <end position="755"/>
    </location>
</feature>
<sequence>MSVTATDLGSDTDAYVSNRSSVEDLATSPVSTRFESIWLSSPEQGPSERSFVDGPDNNYLEENDARFIVPPPKFSDPYPDEFQNSAPSIPAIPNRRQGSPVDIDNEGNNGTGSTDDIVREKIDDGTDLNSSKDSKPIFEDKRDGKRSQQGQNNNVKITHRVRRRSRHRRKQQILSETTCTDDETSIENYGFGCVMNSNTLQERSQQAWKSRQKKNSIARTKHDNGPNTSVGAPNRIHHFETQDQYEYRSKDKEDMSLDRSLNSMYTKTLESEVEDMIKDILFIGSPDKNKPGRRKYRHKPDVKRKAKKNGFPTITKDAGARSKARLGVLDETNIETGEDYPSSASESTSDVAKTRRGSSNVINSTKTTSESRPKHQSRHINAGDDKSSLASTISRASSVDSNTVETFLSEKDTMDDPVNAIIGLVEGGLSIMSSAIGYALENYTQEGDKESAIDKSKKTQGDYDIFESCGIAMGDQNMITDASGQRRIGMGGTSSKKDLTGFPENANLTTAKNKLLGSKHSEENPDTDTNAAEEHERSLIVGTQNKVNRRPLGVERSPELPKLALHAARSVHRLQGVAYDNSIPIDMYKEVKICPVTLKLPLGIIFLENDGGCFVTKVSPDGSAALSRRVELGDQLASINGISSIKMKVDDICDVVRYSPNPSEIKLIFLRYIGPLRPLAKNSKTENKACEIDDVRHYIMNTDREPSSSPNKKTSRTVKSHETKKPTKKKGGFRLFGRGKNNSDEKGVRSRGNVN</sequence>
<keyword evidence="4" id="KW-1185">Reference proteome</keyword>
<evidence type="ECO:0000259" key="2">
    <source>
        <dbReference type="PROSITE" id="PS50106"/>
    </source>
</evidence>
<feature type="compositionally biased region" description="Low complexity" evidence="1">
    <location>
        <begin position="388"/>
        <end position="398"/>
    </location>
</feature>
<feature type="region of interest" description="Disordered" evidence="1">
    <location>
        <begin position="215"/>
        <end position="235"/>
    </location>
</feature>
<feature type="compositionally biased region" description="Basic residues" evidence="1">
    <location>
        <begin position="157"/>
        <end position="171"/>
    </location>
</feature>
<gene>
    <name evidence="3" type="ORF">PSNMU_V1.4_AUG-EV-PASAV3_0100160</name>
</gene>
<feature type="compositionally biased region" description="Basic and acidic residues" evidence="1">
    <location>
        <begin position="116"/>
        <end position="146"/>
    </location>
</feature>
<feature type="domain" description="PDZ" evidence="2">
    <location>
        <begin position="590"/>
        <end position="671"/>
    </location>
</feature>
<dbReference type="PROSITE" id="PS50106">
    <property type="entry name" value="PDZ"/>
    <property type="match status" value="1"/>
</dbReference>
<feature type="region of interest" description="Disordered" evidence="1">
    <location>
        <begin position="513"/>
        <end position="551"/>
    </location>
</feature>
<feature type="region of interest" description="Disordered" evidence="1">
    <location>
        <begin position="285"/>
        <end position="402"/>
    </location>
</feature>
<proteinExistence type="predicted"/>